<organism evidence="3 4">
    <name type="scientific">Streptomyces musisoli</name>
    <dbReference type="NCBI Taxonomy" id="2802280"/>
    <lineage>
        <taxon>Bacteria</taxon>
        <taxon>Bacillati</taxon>
        <taxon>Actinomycetota</taxon>
        <taxon>Actinomycetes</taxon>
        <taxon>Kitasatosporales</taxon>
        <taxon>Streptomycetaceae</taxon>
        <taxon>Streptomyces</taxon>
    </lineage>
</organism>
<dbReference type="InterPro" id="IPR027417">
    <property type="entry name" value="P-loop_NTPase"/>
</dbReference>
<sequence>MPLTIRSDLGLCLDRQFGRIFVLTSQFKLASGGPVDDTDDTGGTAGAGVSTQGLGLKGPRGWAFRGITLDAEPGSLIAIEGPSGSGRTCLLLALTGRMRPSEGVATVGGFKLPRHMAALRRISAVANTAGVTDLEPALTVGEHLRERALLQRRFGDSLRELLHPRVRRVHEARLRVDAALSAAGLDPETLPKGSRTAVRDLERPQEIRLSLALALLGRPRLLGVDDVDMKLSEAERAELWDVLRSLTRAGTTVVAVCRTAPADCVSVSTVRGDDDTVAPGGDDDNDDESDREEEADALAEAGRA</sequence>
<dbReference type="Pfam" id="PF00005">
    <property type="entry name" value="ABC_tran"/>
    <property type="match status" value="1"/>
</dbReference>
<dbReference type="PROSITE" id="PS50893">
    <property type="entry name" value="ABC_TRANSPORTER_2"/>
    <property type="match status" value="1"/>
</dbReference>
<feature type="compositionally biased region" description="Acidic residues" evidence="1">
    <location>
        <begin position="281"/>
        <end position="297"/>
    </location>
</feature>
<dbReference type="PANTHER" id="PTHR24220">
    <property type="entry name" value="IMPORT ATP-BINDING PROTEIN"/>
    <property type="match status" value="1"/>
</dbReference>
<dbReference type="SUPFAM" id="SSF52540">
    <property type="entry name" value="P-loop containing nucleoside triphosphate hydrolases"/>
    <property type="match status" value="1"/>
</dbReference>
<evidence type="ECO:0000313" key="4">
    <source>
        <dbReference type="Proteomes" id="UP000621386"/>
    </source>
</evidence>
<dbReference type="Proteomes" id="UP000621386">
    <property type="component" value="Unassembled WGS sequence"/>
</dbReference>
<keyword evidence="3" id="KW-0547">Nucleotide-binding</keyword>
<feature type="region of interest" description="Disordered" evidence="1">
    <location>
        <begin position="268"/>
        <end position="304"/>
    </location>
</feature>
<name>A0ABS1P123_9ACTN</name>
<comment type="caution">
    <text evidence="3">The sequence shown here is derived from an EMBL/GenBank/DDBJ whole genome shotgun (WGS) entry which is preliminary data.</text>
</comment>
<dbReference type="InterPro" id="IPR015854">
    <property type="entry name" value="ABC_transpr_LolD-like"/>
</dbReference>
<dbReference type="EMBL" id="JAERRH010000005">
    <property type="protein sequence ID" value="MBL1106071.1"/>
    <property type="molecule type" value="Genomic_DNA"/>
</dbReference>
<evidence type="ECO:0000313" key="3">
    <source>
        <dbReference type="EMBL" id="MBL1106071.1"/>
    </source>
</evidence>
<evidence type="ECO:0000259" key="2">
    <source>
        <dbReference type="PROSITE" id="PS50893"/>
    </source>
</evidence>
<accession>A0ABS1P123</accession>
<proteinExistence type="predicted"/>
<evidence type="ECO:0000256" key="1">
    <source>
        <dbReference type="SAM" id="MobiDB-lite"/>
    </source>
</evidence>
<keyword evidence="3" id="KW-0067">ATP-binding</keyword>
<dbReference type="Gene3D" id="3.40.50.300">
    <property type="entry name" value="P-loop containing nucleotide triphosphate hydrolases"/>
    <property type="match status" value="1"/>
</dbReference>
<dbReference type="InterPro" id="IPR003439">
    <property type="entry name" value="ABC_transporter-like_ATP-bd"/>
</dbReference>
<feature type="domain" description="ABC transporter" evidence="2">
    <location>
        <begin position="49"/>
        <end position="299"/>
    </location>
</feature>
<protein>
    <submittedName>
        <fullName evidence="3">ATP-binding cassette domain-containing protein</fullName>
    </submittedName>
</protein>
<reference evidence="3 4" key="1">
    <citation type="submission" date="2021-01" db="EMBL/GenBank/DDBJ databases">
        <title>WGS of actinomycetes isolated from Thailand.</title>
        <authorList>
            <person name="Thawai C."/>
        </authorList>
    </citation>
    <scope>NUCLEOTIDE SEQUENCE [LARGE SCALE GENOMIC DNA]</scope>
    <source>
        <strain evidence="3 4">CH5-8</strain>
    </source>
</reference>
<dbReference type="GO" id="GO:0005524">
    <property type="term" value="F:ATP binding"/>
    <property type="evidence" value="ECO:0007669"/>
    <property type="project" value="UniProtKB-KW"/>
</dbReference>
<keyword evidence="4" id="KW-1185">Reference proteome</keyword>
<gene>
    <name evidence="3" type="ORF">JK361_15970</name>
</gene>